<dbReference type="InterPro" id="IPR001525">
    <property type="entry name" value="C5_MeTfrase"/>
</dbReference>
<reference evidence="5 6" key="1">
    <citation type="submission" date="2019-05" db="EMBL/GenBank/DDBJ databases">
        <title>Draft genome sequence of Nonomuraea turkmeniaca DSM 43926.</title>
        <authorList>
            <person name="Saricaoglu S."/>
            <person name="Isik K."/>
        </authorList>
    </citation>
    <scope>NUCLEOTIDE SEQUENCE [LARGE SCALE GENOMIC DNA]</scope>
    <source>
        <strain evidence="5 6">DSM 43926</strain>
    </source>
</reference>
<keyword evidence="3" id="KW-0680">Restriction system</keyword>
<keyword evidence="1" id="KW-0489">Methyltransferase</keyword>
<keyword evidence="6" id="KW-1185">Reference proteome</keyword>
<feature type="region of interest" description="Disordered" evidence="4">
    <location>
        <begin position="1"/>
        <end position="47"/>
    </location>
</feature>
<dbReference type="AlphaFoldDB" id="A0A5S4FN89"/>
<dbReference type="OrthoDB" id="9813719at2"/>
<keyword evidence="2" id="KW-0808">Transferase</keyword>
<protein>
    <submittedName>
        <fullName evidence="5">Uncharacterized protein</fullName>
    </submittedName>
</protein>
<proteinExistence type="predicted"/>
<evidence type="ECO:0000256" key="4">
    <source>
        <dbReference type="SAM" id="MobiDB-lite"/>
    </source>
</evidence>
<dbReference type="SUPFAM" id="SSF53335">
    <property type="entry name" value="S-adenosyl-L-methionine-dependent methyltransferases"/>
    <property type="match status" value="1"/>
</dbReference>
<dbReference type="EMBL" id="VCKY01000034">
    <property type="protein sequence ID" value="TMR22099.1"/>
    <property type="molecule type" value="Genomic_DNA"/>
</dbReference>
<dbReference type="GO" id="GO:0032259">
    <property type="term" value="P:methylation"/>
    <property type="evidence" value="ECO:0007669"/>
    <property type="project" value="UniProtKB-KW"/>
</dbReference>
<dbReference type="InterPro" id="IPR029063">
    <property type="entry name" value="SAM-dependent_MTases_sf"/>
</dbReference>
<accession>A0A5S4FN89</accession>
<evidence type="ECO:0000256" key="3">
    <source>
        <dbReference type="ARBA" id="ARBA00022747"/>
    </source>
</evidence>
<dbReference type="GO" id="GO:0009307">
    <property type="term" value="P:DNA restriction-modification system"/>
    <property type="evidence" value="ECO:0007669"/>
    <property type="project" value="UniProtKB-KW"/>
</dbReference>
<evidence type="ECO:0000256" key="2">
    <source>
        <dbReference type="ARBA" id="ARBA00022679"/>
    </source>
</evidence>
<comment type="caution">
    <text evidence="5">The sequence shown here is derived from an EMBL/GenBank/DDBJ whole genome shotgun (WGS) entry which is preliminary data.</text>
</comment>
<dbReference type="Gene3D" id="3.90.120.10">
    <property type="entry name" value="DNA Methylase, subunit A, domain 2"/>
    <property type="match status" value="1"/>
</dbReference>
<evidence type="ECO:0000313" key="5">
    <source>
        <dbReference type="EMBL" id="TMR22099.1"/>
    </source>
</evidence>
<evidence type="ECO:0000313" key="6">
    <source>
        <dbReference type="Proteomes" id="UP000309128"/>
    </source>
</evidence>
<dbReference type="Proteomes" id="UP000309128">
    <property type="component" value="Unassembled WGS sequence"/>
</dbReference>
<dbReference type="Pfam" id="PF00145">
    <property type="entry name" value="DNA_methylase"/>
    <property type="match status" value="1"/>
</dbReference>
<dbReference type="GO" id="GO:0008168">
    <property type="term" value="F:methyltransferase activity"/>
    <property type="evidence" value="ECO:0007669"/>
    <property type="project" value="UniProtKB-KW"/>
</dbReference>
<evidence type="ECO:0000256" key="1">
    <source>
        <dbReference type="ARBA" id="ARBA00022603"/>
    </source>
</evidence>
<gene>
    <name evidence="5" type="ORF">ETD86_12865</name>
</gene>
<feature type="region of interest" description="Disordered" evidence="4">
    <location>
        <begin position="121"/>
        <end position="141"/>
    </location>
</feature>
<name>A0A5S4FN89_9ACTN</name>
<sequence>MSAEDGTGRGTPIVAYDPDGDPNRATTQSQPSLPVDPGQGETPAAVTTMGPISHALTCEGHDASEDGTGRGTPIVAYDLAQITSPDNRSNPAPGDPCPPLCTTGRPAVTAIPVALRGRAGESTLEHGQPGDPAYALRTPGGGSSMPMVATTSKQAARQVDAVSATVTAKWAKGTGGPAGDETQNLLPAYELNEYGQVGDLTTGGVRRLTPRECERLQGYPDDWTIRSGEKEQADSPRYRQLGNSLAVPVVRWAVGRLVVVDAQLRAMGANT</sequence>
<organism evidence="5 6">
    <name type="scientific">Nonomuraea turkmeniaca</name>
    <dbReference type="NCBI Taxonomy" id="103838"/>
    <lineage>
        <taxon>Bacteria</taxon>
        <taxon>Bacillati</taxon>
        <taxon>Actinomycetota</taxon>
        <taxon>Actinomycetes</taxon>
        <taxon>Streptosporangiales</taxon>
        <taxon>Streptosporangiaceae</taxon>
        <taxon>Nonomuraea</taxon>
    </lineage>
</organism>